<dbReference type="PROSITE" id="PS51808">
    <property type="entry name" value="CHCH"/>
    <property type="match status" value="1"/>
</dbReference>
<evidence type="ECO:0000313" key="13">
    <source>
        <dbReference type="EMBL" id="KAF9672795.1"/>
    </source>
</evidence>
<feature type="domain" description="TOD1/MUCI70 glycosyltransferase-like" evidence="11">
    <location>
        <begin position="178"/>
        <end position="260"/>
    </location>
</feature>
<proteinExistence type="inferred from homology"/>
<name>A0A835JKT5_9ROSI</name>
<evidence type="ECO:0000313" key="14">
    <source>
        <dbReference type="Proteomes" id="UP000657918"/>
    </source>
</evidence>
<keyword evidence="6" id="KW-1015">Disulfide bond</keyword>
<organism evidence="13 14">
    <name type="scientific">Salix dunnii</name>
    <dbReference type="NCBI Taxonomy" id="1413687"/>
    <lineage>
        <taxon>Eukaryota</taxon>
        <taxon>Viridiplantae</taxon>
        <taxon>Streptophyta</taxon>
        <taxon>Embryophyta</taxon>
        <taxon>Tracheophyta</taxon>
        <taxon>Spermatophyta</taxon>
        <taxon>Magnoliopsida</taxon>
        <taxon>eudicotyledons</taxon>
        <taxon>Gunneridae</taxon>
        <taxon>Pentapetalae</taxon>
        <taxon>rosids</taxon>
        <taxon>fabids</taxon>
        <taxon>Malpighiales</taxon>
        <taxon>Salicaceae</taxon>
        <taxon>Saliceae</taxon>
        <taxon>Salix</taxon>
    </lineage>
</organism>
<dbReference type="InterPro" id="IPR057187">
    <property type="entry name" value="DUF7865"/>
</dbReference>
<comment type="similarity">
    <text evidence="2">Belongs to the COX17 family.</text>
</comment>
<keyword evidence="10" id="KW-0472">Membrane</keyword>
<keyword evidence="14" id="KW-1185">Reference proteome</keyword>
<feature type="compositionally biased region" description="Basic residues" evidence="9">
    <location>
        <begin position="495"/>
        <end position="511"/>
    </location>
</feature>
<dbReference type="GO" id="GO:0016531">
    <property type="term" value="F:copper chaperone activity"/>
    <property type="evidence" value="ECO:0007669"/>
    <property type="project" value="InterPro"/>
</dbReference>
<dbReference type="SUPFAM" id="SSF47072">
    <property type="entry name" value="Cysteine alpha-hairpin motif"/>
    <property type="match status" value="1"/>
</dbReference>
<keyword evidence="3 8" id="KW-0479">Metal-binding</keyword>
<feature type="binding site" evidence="8">
    <location>
        <position position="666"/>
    </location>
    <ligand>
        <name>Cu cation</name>
        <dbReference type="ChEBI" id="CHEBI:23378"/>
    </ligand>
</feature>
<dbReference type="Pfam" id="PF05051">
    <property type="entry name" value="COX17"/>
    <property type="match status" value="1"/>
</dbReference>
<evidence type="ECO:0000256" key="1">
    <source>
        <dbReference type="ARBA" id="ARBA00004569"/>
    </source>
</evidence>
<comment type="caution">
    <text evidence="13">The sequence shown here is derived from an EMBL/GenBank/DDBJ whole genome shotgun (WGS) entry which is preliminary data.</text>
</comment>
<dbReference type="EMBL" id="JADGMS010000011">
    <property type="protein sequence ID" value="KAF9672795.1"/>
    <property type="molecule type" value="Genomic_DNA"/>
</dbReference>
<evidence type="ECO:0000256" key="4">
    <source>
        <dbReference type="ARBA" id="ARBA00023008"/>
    </source>
</evidence>
<keyword evidence="10" id="KW-0812">Transmembrane</keyword>
<feature type="domain" description="TOD1/MUCI70 glycosyltransferase-like" evidence="11">
    <location>
        <begin position="262"/>
        <end position="461"/>
    </location>
</feature>
<dbReference type="OrthoDB" id="1905162at2759"/>
<keyword evidence="7" id="KW-0143">Chaperone</keyword>
<feature type="domain" description="DUF7865" evidence="12">
    <location>
        <begin position="515"/>
        <end position="618"/>
    </location>
</feature>
<keyword evidence="4 8" id="KW-0186">Copper</keyword>
<dbReference type="PANTHER" id="PTHR12956:SF61">
    <property type="entry name" value="TRNA (MET) CYTIDINE ACETYLTRANSFERASE-RELATED"/>
    <property type="match status" value="1"/>
</dbReference>
<evidence type="ECO:0000256" key="5">
    <source>
        <dbReference type="ARBA" id="ARBA00023128"/>
    </source>
</evidence>
<keyword evidence="5" id="KW-0496">Mitochondrion</keyword>
<evidence type="ECO:0000259" key="11">
    <source>
        <dbReference type="Pfam" id="PF04765"/>
    </source>
</evidence>
<dbReference type="PANTHER" id="PTHR12956">
    <property type="entry name" value="ALKALINE CERAMIDASE-RELATED"/>
    <property type="match status" value="1"/>
</dbReference>
<feature type="region of interest" description="Disordered" evidence="9">
    <location>
        <begin position="475"/>
        <end position="512"/>
    </location>
</feature>
<dbReference type="AlphaFoldDB" id="A0A835JKT5"/>
<dbReference type="FunFam" id="1.10.287.1130:FF:000003">
    <property type="entry name" value="Cytochrome c oxidase copper chaperone"/>
    <property type="match status" value="1"/>
</dbReference>
<reference evidence="13 14" key="1">
    <citation type="submission" date="2020-10" db="EMBL/GenBank/DDBJ databases">
        <title>Plant Genome Project.</title>
        <authorList>
            <person name="Zhang R.-G."/>
        </authorList>
    </citation>
    <scope>NUCLEOTIDE SEQUENCE [LARGE SCALE GENOMIC DNA]</scope>
    <source>
        <strain evidence="13">FAFU-HL-1</strain>
        <tissue evidence="13">Leaf</tissue>
    </source>
</reference>
<dbReference type="InterPro" id="IPR048354">
    <property type="entry name" value="TOD1_MUCI70_glycTrfase_dom"/>
</dbReference>
<evidence type="ECO:0000256" key="3">
    <source>
        <dbReference type="ARBA" id="ARBA00022723"/>
    </source>
</evidence>
<evidence type="ECO:0000256" key="9">
    <source>
        <dbReference type="SAM" id="MobiDB-lite"/>
    </source>
</evidence>
<dbReference type="Pfam" id="PF25266">
    <property type="entry name" value="DUF7865"/>
    <property type="match status" value="1"/>
</dbReference>
<feature type="transmembrane region" description="Helical" evidence="10">
    <location>
        <begin position="547"/>
        <end position="565"/>
    </location>
</feature>
<accession>A0A835JKT5</accession>
<evidence type="ECO:0000259" key="12">
    <source>
        <dbReference type="Pfam" id="PF25266"/>
    </source>
</evidence>
<dbReference type="InterPro" id="IPR006852">
    <property type="entry name" value="TOD1_MUCI70"/>
</dbReference>
<dbReference type="Pfam" id="PF04765">
    <property type="entry name" value="TOD1_MUCI70"/>
    <property type="match status" value="2"/>
</dbReference>
<evidence type="ECO:0000256" key="2">
    <source>
        <dbReference type="ARBA" id="ARBA00009241"/>
    </source>
</evidence>
<dbReference type="GO" id="GO:0005507">
    <property type="term" value="F:copper ion binding"/>
    <property type="evidence" value="ECO:0007669"/>
    <property type="project" value="InterPro"/>
</dbReference>
<protein>
    <submittedName>
        <fullName evidence="13">Uncharacterized protein</fullName>
    </submittedName>
</protein>
<sequence>MNGGSLGQRGSYGSLLCDGKSSNIARKPSKMLPVSSREKERVFLGITRCLGRRRVAMLLLVSLALLVFIWGSFTVTKDLVEAITDVLDAPETTSPTFRPTDSIHFDSIDIVSHRSTICRYRVDSTLGHPCNKFSPPPPPPSGGRRIGPRPCPVCYISAAQARASMPCSSSASPVLRNLTYFVDENPVKTESHGGSDFGGYPSLKQRNDSFDIRESMTVHCGFVKGNRPGFQTGFDIGEADLMKLKDSHEVIVASAIFEMYFKNSSFLDSNMRIGLWRIIVVRNIPYTDARRNGKVPKLLLHRLLPNVRYSIWIDGKLQLVVDPYQVLERFLWKQNASFAISRHYRRFDVFEEAEANKAAGKYDNSSIDYQIEFYKKEGLSPYSKAKLPITSDVPEGCVIIREHIPITNLFSCLWFNEVDRFTARDQLSFSSVRDKMMAKVDWSINMFLDCERRNFVIQAYHKDLLDQMPPPAAPFIRHPPPLHRDSSSGRSSGKNSRRGRDRRSGSRQHRKAAADEITMFGHGVEVATKLKGSTSHDQLLIQTSESFSGLLLFAIGFFLFMVAFVKDREFQIFFAKGCTLLHVSMAFWRVYFEQKLEDLAHDLPRLVVGDIALALSWVFFLVYSWREKFVMGELPLQNASPASAVSQVSLITTSSEESKPKKKICCACPETKKLRDECIVEHGEAACAKWIEAHRQCLRAEGFNI</sequence>
<comment type="subcellular location">
    <subcellularLocation>
        <location evidence="1">Mitochondrion intermembrane space</location>
    </subcellularLocation>
</comment>
<feature type="binding site" evidence="8">
    <location>
        <position position="665"/>
    </location>
    <ligand>
        <name>Cu cation</name>
        <dbReference type="ChEBI" id="CHEBI:23378"/>
    </ligand>
</feature>
<evidence type="ECO:0000256" key="6">
    <source>
        <dbReference type="ARBA" id="ARBA00023157"/>
    </source>
</evidence>
<feature type="transmembrane region" description="Helical" evidence="10">
    <location>
        <begin position="55"/>
        <end position="73"/>
    </location>
</feature>
<dbReference type="InterPro" id="IPR009069">
    <property type="entry name" value="Cys_alpha_HP_mot_SF"/>
</dbReference>
<dbReference type="GO" id="GO:0005758">
    <property type="term" value="C:mitochondrial intermembrane space"/>
    <property type="evidence" value="ECO:0007669"/>
    <property type="project" value="UniProtKB-SubCell"/>
</dbReference>
<keyword evidence="10" id="KW-1133">Transmembrane helix</keyword>
<dbReference type="InterPro" id="IPR007745">
    <property type="entry name" value="Cyt_c_oxidase_Cu-chaperone"/>
</dbReference>
<evidence type="ECO:0000256" key="10">
    <source>
        <dbReference type="SAM" id="Phobius"/>
    </source>
</evidence>
<feature type="transmembrane region" description="Helical" evidence="10">
    <location>
        <begin position="572"/>
        <end position="591"/>
    </location>
</feature>
<evidence type="ECO:0000256" key="7">
    <source>
        <dbReference type="ARBA" id="ARBA00023186"/>
    </source>
</evidence>
<gene>
    <name evidence="13" type="ORF">SADUNF_Sadunf11G0081400</name>
</gene>
<evidence type="ECO:0000256" key="8">
    <source>
        <dbReference type="PIRSR" id="PIRSR607745-1"/>
    </source>
</evidence>
<dbReference type="Gene3D" id="1.10.287.1130">
    <property type="entry name" value="CytochromE C oxidase copper chaperone"/>
    <property type="match status" value="1"/>
</dbReference>
<feature type="transmembrane region" description="Helical" evidence="10">
    <location>
        <begin position="603"/>
        <end position="623"/>
    </location>
</feature>
<dbReference type="Proteomes" id="UP000657918">
    <property type="component" value="Chromosome 11"/>
</dbReference>